<reference evidence="6" key="1">
    <citation type="journal article" date="2019" name="Int. J. Syst. Evol. Microbiol.">
        <title>The Global Catalogue of Microorganisms (GCM) 10K type strain sequencing project: providing services to taxonomists for standard genome sequencing and annotation.</title>
        <authorList>
            <consortium name="The Broad Institute Genomics Platform"/>
            <consortium name="The Broad Institute Genome Sequencing Center for Infectious Disease"/>
            <person name="Wu L."/>
            <person name="Ma J."/>
        </authorList>
    </citation>
    <scope>NUCLEOTIDE SEQUENCE [LARGE SCALE GENOMIC DNA]</scope>
    <source>
        <strain evidence="6">JCM 16578</strain>
    </source>
</reference>
<dbReference type="PANTHER" id="PTHR44688">
    <property type="entry name" value="DNA-BINDING TRANSCRIPTIONAL ACTIVATOR DEVR_DOSR"/>
    <property type="match status" value="1"/>
</dbReference>
<dbReference type="Gene3D" id="1.10.10.10">
    <property type="entry name" value="Winged helix-like DNA-binding domain superfamily/Winged helix DNA-binding domain"/>
    <property type="match status" value="1"/>
</dbReference>
<evidence type="ECO:0000256" key="3">
    <source>
        <dbReference type="ARBA" id="ARBA00023163"/>
    </source>
</evidence>
<feature type="domain" description="HTH luxR-type" evidence="4">
    <location>
        <begin position="803"/>
        <end position="868"/>
    </location>
</feature>
<evidence type="ECO:0000256" key="2">
    <source>
        <dbReference type="ARBA" id="ARBA00023125"/>
    </source>
</evidence>
<dbReference type="Pfam" id="PF00196">
    <property type="entry name" value="GerE"/>
    <property type="match status" value="1"/>
</dbReference>
<dbReference type="InterPro" id="IPR000792">
    <property type="entry name" value="Tscrpt_reg_LuxR_C"/>
</dbReference>
<evidence type="ECO:0000259" key="4">
    <source>
        <dbReference type="PROSITE" id="PS50043"/>
    </source>
</evidence>
<gene>
    <name evidence="5" type="ORF">GCM10022207_89850</name>
</gene>
<evidence type="ECO:0000313" key="5">
    <source>
        <dbReference type="EMBL" id="GAA3906446.1"/>
    </source>
</evidence>
<dbReference type="PROSITE" id="PS00622">
    <property type="entry name" value="HTH_LUXR_1"/>
    <property type="match status" value="1"/>
</dbReference>
<dbReference type="SMART" id="SM00421">
    <property type="entry name" value="HTH_LUXR"/>
    <property type="match status" value="1"/>
</dbReference>
<dbReference type="Pfam" id="PF13191">
    <property type="entry name" value="AAA_16"/>
    <property type="match status" value="1"/>
</dbReference>
<keyword evidence="1" id="KW-0805">Transcription regulation</keyword>
<accession>A0ABP7LS98</accession>
<proteinExistence type="predicted"/>
<dbReference type="InterPro" id="IPR036388">
    <property type="entry name" value="WH-like_DNA-bd_sf"/>
</dbReference>
<dbReference type="EMBL" id="BAAAZA010000064">
    <property type="protein sequence ID" value="GAA3906446.1"/>
    <property type="molecule type" value="Genomic_DNA"/>
</dbReference>
<organism evidence="5 6">
    <name type="scientific">Streptomyces lannensis</name>
    <dbReference type="NCBI Taxonomy" id="766498"/>
    <lineage>
        <taxon>Bacteria</taxon>
        <taxon>Bacillati</taxon>
        <taxon>Actinomycetota</taxon>
        <taxon>Actinomycetes</taxon>
        <taxon>Kitasatosporales</taxon>
        <taxon>Streptomycetaceae</taxon>
        <taxon>Streptomyces</taxon>
    </lineage>
</organism>
<dbReference type="InterPro" id="IPR016032">
    <property type="entry name" value="Sig_transdc_resp-reg_C-effctor"/>
</dbReference>
<dbReference type="SUPFAM" id="SSF52540">
    <property type="entry name" value="P-loop containing nucleoside triphosphate hydrolases"/>
    <property type="match status" value="1"/>
</dbReference>
<dbReference type="InterPro" id="IPR027417">
    <property type="entry name" value="P-loop_NTPase"/>
</dbReference>
<sequence>MLVVRGGAGIGKSSLLEAVAADAAGLNIETLSLTAVSAETRLPFAAAHTMMALLGGTLPPPGAGGHEHNRFQFALALLTALTDRSSRGPLLLLVDDAQWMDPPSWEALVFVGRRLSADPVGLILAMRDGAETEARLTGLSVDELLVEALTDGASAMLLDKCAPTLDAPLGARVLAEAAGNPLALTELAVAASRLGEEGLFPTTLPLTTRLERTFGAAVVELPAETQMLLLVAALDQDERLDEILAAASIVMGTPVSVECLEPAIAARLVDVNDAFRMRFRHPLIRSAIQQGASLSRRQQAHAGLALAIADPDRAVHHQAAATVGTDEQVSAELDSLASRLHRRGASGEAARTWEQAARLTSDRRRRASLLLRAVEVTLELADHDGVDQLLRMIVPDDLLPEDRIIRQWLAEVEVGGWSGATRLPSHLEASERLRQSNLDERALEVLHRVAVRTYFSHPGKELRDEIIGLLERLSLPPLTPKLVSTLGLVAPVERGAVVVDRLNILLAQPGLPGSDLSDLAAAATGVGAFGYATRLAAEAVSQSRREGNLVTLTRALAYQAWAAVQGGDASLGRAAAAEADTLATETRQRNYVIPNMLNRAHAEALRGNVEAVRNLTERSERALLGNGAHTMLCLVRVARGVAALADGRYRDAHDELDAVCDPSAIGYHPYVRFSVLAHLAEAGAYSDRHDQVAARILELEPIGATGASPLLRVHLHCAKALLATGKGAEQALRKALDANLTEWPFERARLQLTLGVLLRRDRPSAARPALRAAAETFEALDARPWADRAYAELRASGETRRRQSDGIDQLTPQELQVTRLVAEGLSNREIAARLFLSPRTISTHLYRIYPKVGVSSRTELASVMARNP</sequence>
<keyword evidence="6" id="KW-1185">Reference proteome</keyword>
<name>A0ABP7LS98_9ACTN</name>
<dbReference type="CDD" id="cd06170">
    <property type="entry name" value="LuxR_C_like"/>
    <property type="match status" value="1"/>
</dbReference>
<dbReference type="Proteomes" id="UP001501563">
    <property type="component" value="Unassembled WGS sequence"/>
</dbReference>
<dbReference type="PRINTS" id="PR00038">
    <property type="entry name" value="HTHLUXR"/>
</dbReference>
<evidence type="ECO:0000256" key="1">
    <source>
        <dbReference type="ARBA" id="ARBA00023015"/>
    </source>
</evidence>
<comment type="caution">
    <text evidence="5">The sequence shown here is derived from an EMBL/GenBank/DDBJ whole genome shotgun (WGS) entry which is preliminary data.</text>
</comment>
<evidence type="ECO:0000313" key="6">
    <source>
        <dbReference type="Proteomes" id="UP001501563"/>
    </source>
</evidence>
<keyword evidence="3" id="KW-0804">Transcription</keyword>
<dbReference type="PANTHER" id="PTHR44688:SF16">
    <property type="entry name" value="DNA-BINDING TRANSCRIPTIONAL ACTIVATOR DEVR_DOSR"/>
    <property type="match status" value="1"/>
</dbReference>
<dbReference type="SUPFAM" id="SSF46894">
    <property type="entry name" value="C-terminal effector domain of the bipartite response regulators"/>
    <property type="match status" value="1"/>
</dbReference>
<dbReference type="InterPro" id="IPR041664">
    <property type="entry name" value="AAA_16"/>
</dbReference>
<keyword evidence="2" id="KW-0238">DNA-binding</keyword>
<protein>
    <submittedName>
        <fullName evidence="5">LuxR family transcriptional regulator</fullName>
    </submittedName>
</protein>
<dbReference type="PROSITE" id="PS50043">
    <property type="entry name" value="HTH_LUXR_2"/>
    <property type="match status" value="1"/>
</dbReference>